<sequence>MSLVQVLPAADRPIPPEGVLALYAEAGWWPERTAAHVEKILAVCPAVGAWNADGELVGFARAVSDGVCRAYVEDVVVAESLRGQGIGRRLMDALNAELAGIDVVSLFCGPDLVDFYETTGFAFTGQRIAHRAKETGADA</sequence>
<dbReference type="PANTHER" id="PTHR43626">
    <property type="entry name" value="ACYL-COA N-ACYLTRANSFERASE"/>
    <property type="match status" value="1"/>
</dbReference>
<dbReference type="Pfam" id="PF00583">
    <property type="entry name" value="Acetyltransf_1"/>
    <property type="match status" value="1"/>
</dbReference>
<proteinExistence type="predicted"/>
<protein>
    <submittedName>
        <fullName evidence="4">GNAT superfamily N-acetyltransferase</fullName>
    </submittedName>
</protein>
<dbReference type="GO" id="GO:0005737">
    <property type="term" value="C:cytoplasm"/>
    <property type="evidence" value="ECO:0007669"/>
    <property type="project" value="TreeGrafter"/>
</dbReference>
<keyword evidence="2" id="KW-0012">Acyltransferase</keyword>
<evidence type="ECO:0000313" key="4">
    <source>
        <dbReference type="EMBL" id="MBB6038947.1"/>
    </source>
</evidence>
<dbReference type="EMBL" id="JACHGT010000019">
    <property type="protein sequence ID" value="MBB6038947.1"/>
    <property type="molecule type" value="Genomic_DNA"/>
</dbReference>
<evidence type="ECO:0000256" key="2">
    <source>
        <dbReference type="ARBA" id="ARBA00023315"/>
    </source>
</evidence>
<gene>
    <name evidence="4" type="ORF">HNR73_006836</name>
</gene>
<dbReference type="PANTHER" id="PTHR43626:SF4">
    <property type="entry name" value="GCN5-RELATED N-ACETYLTRANSFERASE 2, CHLOROPLASTIC"/>
    <property type="match status" value="1"/>
</dbReference>
<comment type="caution">
    <text evidence="4">The sequence shown here is derived from an EMBL/GenBank/DDBJ whole genome shotgun (WGS) entry which is preliminary data.</text>
</comment>
<name>A0A841FZX2_9ACTN</name>
<dbReference type="Proteomes" id="UP000548476">
    <property type="component" value="Unassembled WGS sequence"/>
</dbReference>
<dbReference type="CDD" id="cd04301">
    <property type="entry name" value="NAT_SF"/>
    <property type="match status" value="1"/>
</dbReference>
<dbReference type="PROSITE" id="PS51186">
    <property type="entry name" value="GNAT"/>
    <property type="match status" value="1"/>
</dbReference>
<dbReference type="InterPro" id="IPR045039">
    <property type="entry name" value="NSI-like"/>
</dbReference>
<accession>A0A841FZX2</accession>
<dbReference type="SUPFAM" id="SSF55729">
    <property type="entry name" value="Acyl-CoA N-acyltransferases (Nat)"/>
    <property type="match status" value="1"/>
</dbReference>
<dbReference type="InterPro" id="IPR000182">
    <property type="entry name" value="GNAT_dom"/>
</dbReference>
<dbReference type="RefSeq" id="WP_184791894.1">
    <property type="nucleotide sequence ID" value="NZ_BONT01000055.1"/>
</dbReference>
<reference evidence="4 5" key="1">
    <citation type="submission" date="2020-08" db="EMBL/GenBank/DDBJ databases">
        <title>Genomic Encyclopedia of Type Strains, Phase IV (KMG-IV): sequencing the most valuable type-strain genomes for metagenomic binning, comparative biology and taxonomic classification.</title>
        <authorList>
            <person name="Goeker M."/>
        </authorList>
    </citation>
    <scope>NUCLEOTIDE SEQUENCE [LARGE SCALE GENOMIC DNA]</scope>
    <source>
        <strain evidence="4 5">YIM 65646</strain>
    </source>
</reference>
<dbReference type="AlphaFoldDB" id="A0A841FZX2"/>
<evidence type="ECO:0000259" key="3">
    <source>
        <dbReference type="PROSITE" id="PS51186"/>
    </source>
</evidence>
<keyword evidence="5" id="KW-1185">Reference proteome</keyword>
<evidence type="ECO:0000256" key="1">
    <source>
        <dbReference type="ARBA" id="ARBA00022679"/>
    </source>
</evidence>
<evidence type="ECO:0000313" key="5">
    <source>
        <dbReference type="Proteomes" id="UP000548476"/>
    </source>
</evidence>
<keyword evidence="1 4" id="KW-0808">Transferase</keyword>
<dbReference type="GO" id="GO:0008080">
    <property type="term" value="F:N-acetyltransferase activity"/>
    <property type="evidence" value="ECO:0007669"/>
    <property type="project" value="InterPro"/>
</dbReference>
<feature type="domain" description="N-acetyltransferase" evidence="3">
    <location>
        <begin position="1"/>
        <end position="139"/>
    </location>
</feature>
<dbReference type="Gene3D" id="3.40.630.30">
    <property type="match status" value="1"/>
</dbReference>
<dbReference type="InterPro" id="IPR016181">
    <property type="entry name" value="Acyl_CoA_acyltransferase"/>
</dbReference>
<organism evidence="4 5">
    <name type="scientific">Phytomonospora endophytica</name>
    <dbReference type="NCBI Taxonomy" id="714109"/>
    <lineage>
        <taxon>Bacteria</taxon>
        <taxon>Bacillati</taxon>
        <taxon>Actinomycetota</taxon>
        <taxon>Actinomycetes</taxon>
        <taxon>Micromonosporales</taxon>
        <taxon>Micromonosporaceae</taxon>
        <taxon>Phytomonospora</taxon>
    </lineage>
</organism>